<gene>
    <name evidence="2" type="ordered locus">Bsel_2695</name>
</gene>
<dbReference type="KEGG" id="bse:Bsel_2695"/>
<organism evidence="2 3">
    <name type="scientific">Bacillus selenitireducens (strain ATCC 700615 / DSM 15326 / MLS10)</name>
    <dbReference type="NCBI Taxonomy" id="439292"/>
    <lineage>
        <taxon>Bacteria</taxon>
        <taxon>Bacillati</taxon>
        <taxon>Bacillota</taxon>
        <taxon>Bacilli</taxon>
        <taxon>Bacillales</taxon>
        <taxon>Bacillaceae</taxon>
        <taxon>Salisediminibacterium</taxon>
    </lineage>
</organism>
<keyword evidence="3" id="KW-1185">Reference proteome</keyword>
<dbReference type="GO" id="GO:0035336">
    <property type="term" value="P:long-chain fatty-acyl-CoA metabolic process"/>
    <property type="evidence" value="ECO:0007669"/>
    <property type="project" value="TreeGrafter"/>
</dbReference>
<dbReference type="HOGENOM" id="CLU_042504_1_0_9"/>
<dbReference type="SUPFAM" id="SSF51735">
    <property type="entry name" value="NAD(P)-binding Rossmann-fold domains"/>
    <property type="match status" value="1"/>
</dbReference>
<dbReference type="eggNOG" id="COG3320">
    <property type="taxonomic scope" value="Bacteria"/>
</dbReference>
<name>D6XYC4_BACIE</name>
<dbReference type="PANTHER" id="PTHR11011:SF118">
    <property type="entry name" value="FATTY ACYL-COA REDUCTASE"/>
    <property type="match status" value="1"/>
</dbReference>
<dbReference type="Proteomes" id="UP000000271">
    <property type="component" value="Chromosome"/>
</dbReference>
<protein>
    <submittedName>
        <fullName evidence="2">Male sterility domain protein</fullName>
    </submittedName>
</protein>
<evidence type="ECO:0000313" key="3">
    <source>
        <dbReference type="Proteomes" id="UP000000271"/>
    </source>
</evidence>
<feature type="domain" description="Thioester reductase (TE)" evidence="1">
    <location>
        <begin position="6"/>
        <end position="243"/>
    </location>
</feature>
<accession>D6XYC4</accession>
<reference evidence="2" key="1">
    <citation type="submission" date="2009-10" db="EMBL/GenBank/DDBJ databases">
        <title>Complete sequence of Bacillus selenitireducens MLS10.</title>
        <authorList>
            <consortium name="US DOE Joint Genome Institute"/>
            <person name="Lucas S."/>
            <person name="Copeland A."/>
            <person name="Lapidus A."/>
            <person name="Glavina del Rio T."/>
            <person name="Dalin E."/>
            <person name="Tice H."/>
            <person name="Bruce D."/>
            <person name="Goodwin L."/>
            <person name="Pitluck S."/>
            <person name="Sims D."/>
            <person name="Brettin T."/>
            <person name="Detter J.C."/>
            <person name="Han C."/>
            <person name="Larimer F."/>
            <person name="Land M."/>
            <person name="Hauser L."/>
            <person name="Kyrpides N."/>
            <person name="Ovchinnikova G."/>
            <person name="Stolz J."/>
        </authorList>
    </citation>
    <scope>NUCLEOTIDE SEQUENCE [LARGE SCALE GENOMIC DNA]</scope>
    <source>
        <strain evidence="2">MLS10</strain>
    </source>
</reference>
<dbReference type="Gene3D" id="3.40.50.720">
    <property type="entry name" value="NAD(P)-binding Rossmann-like Domain"/>
    <property type="match status" value="1"/>
</dbReference>
<evidence type="ECO:0000313" key="2">
    <source>
        <dbReference type="EMBL" id="ADI00193.1"/>
    </source>
</evidence>
<sequence length="358" mass="40147">MMNVFVTGATGFLGTVLIKRLAGKGHTVYTLIRNRERAEDWLDGLPKKTQEAVRFVEGDVMKPLAGLQESQIDALKGTIDTVIHSAAYLSFDASERERVLESNFEGTKGLLDAAERLGVRQFLHVSTAYTLGMDDVGVETLYETKGREFVNAYEESKCHAEHEVLSRQDRFCVAILRPAIIVGDSETGEADSTFGLYGVMRAVELMKRHSEKDRTKAADASTIVVSDEDETHLVPVDYVADLIVGAVTESENGLIYHVTNPNPPTNGMIMKAIQKGFEFPELTWVPFEAADRLSRLEQKMNEPLAVFEPYLNRTIAFSHDNTDRLLKRMNHPPLNMDSAMLERIVRGYRKRHVNAEEV</sequence>
<dbReference type="PANTHER" id="PTHR11011">
    <property type="entry name" value="MALE STERILITY PROTEIN 2-RELATED"/>
    <property type="match status" value="1"/>
</dbReference>
<dbReference type="InterPro" id="IPR013120">
    <property type="entry name" value="FAR_NAD-bd"/>
</dbReference>
<dbReference type="Pfam" id="PF07993">
    <property type="entry name" value="NAD_binding_4"/>
    <property type="match status" value="1"/>
</dbReference>
<dbReference type="InterPro" id="IPR026055">
    <property type="entry name" value="FAR"/>
</dbReference>
<evidence type="ECO:0000259" key="1">
    <source>
        <dbReference type="Pfam" id="PF07993"/>
    </source>
</evidence>
<dbReference type="GO" id="GO:0080019">
    <property type="term" value="F:alcohol-forming very long-chain fatty acyl-CoA reductase activity"/>
    <property type="evidence" value="ECO:0007669"/>
    <property type="project" value="InterPro"/>
</dbReference>
<dbReference type="RefSeq" id="WP_013173609.1">
    <property type="nucleotide sequence ID" value="NC_014219.1"/>
</dbReference>
<dbReference type="OrthoDB" id="9807212at2"/>
<dbReference type="AlphaFoldDB" id="D6XYC4"/>
<proteinExistence type="predicted"/>
<dbReference type="InterPro" id="IPR036291">
    <property type="entry name" value="NAD(P)-bd_dom_sf"/>
</dbReference>
<dbReference type="STRING" id="439292.Bsel_2695"/>
<dbReference type="EMBL" id="CP001791">
    <property type="protein sequence ID" value="ADI00193.1"/>
    <property type="molecule type" value="Genomic_DNA"/>
</dbReference>